<name>A0A6G1JW46_9PLEO</name>
<reference evidence="3" key="1">
    <citation type="journal article" date="2020" name="Stud. Mycol.">
        <title>101 Dothideomycetes genomes: a test case for predicting lifestyles and emergence of pathogens.</title>
        <authorList>
            <person name="Haridas S."/>
            <person name="Albert R."/>
            <person name="Binder M."/>
            <person name="Bloem J."/>
            <person name="Labutti K."/>
            <person name="Salamov A."/>
            <person name="Andreopoulos B."/>
            <person name="Baker S."/>
            <person name="Barry K."/>
            <person name="Bills G."/>
            <person name="Bluhm B."/>
            <person name="Cannon C."/>
            <person name="Castanera R."/>
            <person name="Culley D."/>
            <person name="Daum C."/>
            <person name="Ezra D."/>
            <person name="Gonzalez J."/>
            <person name="Henrissat B."/>
            <person name="Kuo A."/>
            <person name="Liang C."/>
            <person name="Lipzen A."/>
            <person name="Lutzoni F."/>
            <person name="Magnuson J."/>
            <person name="Mondo S."/>
            <person name="Nolan M."/>
            <person name="Ohm R."/>
            <person name="Pangilinan J."/>
            <person name="Park H.-J."/>
            <person name="Ramirez L."/>
            <person name="Alfaro M."/>
            <person name="Sun H."/>
            <person name="Tritt A."/>
            <person name="Yoshinaga Y."/>
            <person name="Zwiers L.-H."/>
            <person name="Turgeon B."/>
            <person name="Goodwin S."/>
            <person name="Spatafora J."/>
            <person name="Crous P."/>
            <person name="Grigoriev I."/>
        </authorList>
    </citation>
    <scope>NUCLEOTIDE SEQUENCE</scope>
    <source>
        <strain evidence="3">CBS 279.74</strain>
    </source>
</reference>
<dbReference type="InterPro" id="IPR015943">
    <property type="entry name" value="WD40/YVTN_repeat-like_dom_sf"/>
</dbReference>
<dbReference type="OrthoDB" id="1259151at2759"/>
<protein>
    <recommendedName>
        <fullName evidence="2">F-box domain-containing protein</fullName>
    </recommendedName>
</protein>
<gene>
    <name evidence="3" type="ORF">K504DRAFT_461204</name>
</gene>
<dbReference type="Proteomes" id="UP000799428">
    <property type="component" value="Unassembled WGS sequence"/>
</dbReference>
<dbReference type="EMBL" id="MU005782">
    <property type="protein sequence ID" value="KAF2704441.1"/>
    <property type="molecule type" value="Genomic_DNA"/>
</dbReference>
<evidence type="ECO:0000313" key="3">
    <source>
        <dbReference type="EMBL" id="KAF2704441.1"/>
    </source>
</evidence>
<keyword evidence="4" id="KW-1185">Reference proteome</keyword>
<feature type="compositionally biased region" description="Basic residues" evidence="1">
    <location>
        <begin position="707"/>
        <end position="717"/>
    </location>
</feature>
<feature type="compositionally biased region" description="Gly residues" evidence="1">
    <location>
        <begin position="687"/>
        <end position="697"/>
    </location>
</feature>
<proteinExistence type="predicted"/>
<evidence type="ECO:0000256" key="1">
    <source>
        <dbReference type="SAM" id="MobiDB-lite"/>
    </source>
</evidence>
<dbReference type="CDD" id="cd09917">
    <property type="entry name" value="F-box_SF"/>
    <property type="match status" value="1"/>
</dbReference>
<accession>A0A6G1JW46</accession>
<dbReference type="SUPFAM" id="SSF81383">
    <property type="entry name" value="F-box domain"/>
    <property type="match status" value="1"/>
</dbReference>
<dbReference type="SUPFAM" id="SSF50978">
    <property type="entry name" value="WD40 repeat-like"/>
    <property type="match status" value="1"/>
</dbReference>
<dbReference type="Pfam" id="PF12937">
    <property type="entry name" value="F-box-like"/>
    <property type="match status" value="1"/>
</dbReference>
<organism evidence="3 4">
    <name type="scientific">Pleomassaria siparia CBS 279.74</name>
    <dbReference type="NCBI Taxonomy" id="1314801"/>
    <lineage>
        <taxon>Eukaryota</taxon>
        <taxon>Fungi</taxon>
        <taxon>Dikarya</taxon>
        <taxon>Ascomycota</taxon>
        <taxon>Pezizomycotina</taxon>
        <taxon>Dothideomycetes</taxon>
        <taxon>Pleosporomycetidae</taxon>
        <taxon>Pleosporales</taxon>
        <taxon>Pleomassariaceae</taxon>
        <taxon>Pleomassaria</taxon>
    </lineage>
</organism>
<feature type="region of interest" description="Disordered" evidence="1">
    <location>
        <begin position="665"/>
        <end position="717"/>
    </location>
</feature>
<evidence type="ECO:0000259" key="2">
    <source>
        <dbReference type="Pfam" id="PF12937"/>
    </source>
</evidence>
<dbReference type="InterPro" id="IPR036322">
    <property type="entry name" value="WD40_repeat_dom_sf"/>
</dbReference>
<dbReference type="Gene3D" id="2.130.10.10">
    <property type="entry name" value="YVTN repeat-like/Quinoprotein amine dehydrogenase"/>
    <property type="match status" value="1"/>
</dbReference>
<evidence type="ECO:0000313" key="4">
    <source>
        <dbReference type="Proteomes" id="UP000799428"/>
    </source>
</evidence>
<feature type="compositionally biased region" description="Acidic residues" evidence="1">
    <location>
        <begin position="296"/>
        <end position="308"/>
    </location>
</feature>
<dbReference type="InterPro" id="IPR001810">
    <property type="entry name" value="F-box_dom"/>
</dbReference>
<feature type="compositionally biased region" description="Basic and acidic residues" evidence="1">
    <location>
        <begin position="672"/>
        <end position="681"/>
    </location>
</feature>
<dbReference type="InterPro" id="IPR036047">
    <property type="entry name" value="F-box-like_dom_sf"/>
</dbReference>
<feature type="region of interest" description="Disordered" evidence="1">
    <location>
        <begin position="280"/>
        <end position="323"/>
    </location>
</feature>
<feature type="compositionally biased region" description="Basic and acidic residues" evidence="1">
    <location>
        <begin position="280"/>
        <end position="289"/>
    </location>
</feature>
<sequence>MATPTLSHLPNEILSLVSSYLERPSDVLNLALSSRRLHAYTKLDGWKAFLKGRFNIEGLDSDAKNSVHGITTLYRNWDRKAFVARRLSPGPKVRSLNTWNEGQWRGSRGQTMGYQPKIDSYEEIVGGCWSDRREALAWSAGTHILFRTKETGKKAQSIWERKNEKDPGTENLDKFDDFRALNSWYTYQIPQSFEGRDDITALKLLRPHQKHGEDIVGIAFGSASGLLSLLRVDTEGQTLSEQKYATEGRVVGSLSISSCADPLMATTLGDDTIALYALKSSDRTTEEPQHNVIPDPDPDPDSDSDVSIEETAQGPISTATPIIPGTRNGRLWSTTFLSPSTLAIGLGLSYEPIQVYSVIPTGFSAEPLRKFSLDFKFWSGDRNNAQPTRSTSIYPILPVPADAQAGGGSEGGNVFLSGGHDGIVRLHDMRSPNDYETIFWDVTNDSSIYSLALQGLERVVAGISMHSMLKVFDLRVSGSHAYHHLPPACGQNPKPKTTPALKKSQDMTYNPTVDNASRGTPNTGGWNLYLNPRNSARGSHTNHRAPRIADSPVYSLSIPSPTSPSLYCGIEGAIMHLHFLSILDPHPDPLLSPIVRRFPDTQHVDVKSTYNPSDEVLNLGMYEQGNEDGLGMQLMVQDGISMGVRKNVELRDYARFRGLDERWKDPGAGAERWSRGREPELAIRGGPQRGGRGGRGGGRTDREGRGRGRTGRGNRGA</sequence>
<dbReference type="AlphaFoldDB" id="A0A6G1JW46"/>
<feature type="domain" description="F-box" evidence="2">
    <location>
        <begin position="6"/>
        <end position="41"/>
    </location>
</feature>